<feature type="compositionally biased region" description="Pro residues" evidence="1">
    <location>
        <begin position="1"/>
        <end position="15"/>
    </location>
</feature>
<dbReference type="InterPro" id="IPR005299">
    <property type="entry name" value="MeTrfase_7"/>
</dbReference>
<feature type="compositionally biased region" description="Basic and acidic residues" evidence="1">
    <location>
        <begin position="261"/>
        <end position="271"/>
    </location>
</feature>
<feature type="compositionally biased region" description="Low complexity" evidence="1">
    <location>
        <begin position="74"/>
        <end position="103"/>
    </location>
</feature>
<gene>
    <name evidence="2" type="ORF">GLX27_003701</name>
</gene>
<name>A0ABY8EV51_MALFU</name>
<proteinExistence type="predicted"/>
<keyword evidence="3" id="KW-1185">Reference proteome</keyword>
<evidence type="ECO:0000256" key="1">
    <source>
        <dbReference type="SAM" id="MobiDB-lite"/>
    </source>
</evidence>
<dbReference type="PANTHER" id="PTHR31009">
    <property type="entry name" value="S-ADENOSYL-L-METHIONINE:CARBOXYL METHYLTRANSFERASE FAMILY PROTEIN"/>
    <property type="match status" value="1"/>
</dbReference>
<evidence type="ECO:0000313" key="2">
    <source>
        <dbReference type="EMBL" id="WFD49024.1"/>
    </source>
</evidence>
<protein>
    <submittedName>
        <fullName evidence="2">Uncharacterized protein</fullName>
    </submittedName>
</protein>
<reference evidence="2 3" key="1">
    <citation type="journal article" date="2020" name="Elife">
        <title>Loss of centromere function drives karyotype evolution in closely related Malassezia species.</title>
        <authorList>
            <person name="Sankaranarayanan S.R."/>
            <person name="Ianiri G."/>
            <person name="Coelho M.A."/>
            <person name="Reza M.H."/>
            <person name="Thimmappa B.C."/>
            <person name="Ganguly P."/>
            <person name="Vadnala R.N."/>
            <person name="Sun S."/>
            <person name="Siddharthan R."/>
            <person name="Tellgren-Roth C."/>
            <person name="Dawson T.L."/>
            <person name="Heitman J."/>
            <person name="Sanyal K."/>
        </authorList>
    </citation>
    <scope>NUCLEOTIDE SEQUENCE [LARGE SCALE GENOMIC DNA]</scope>
    <source>
        <strain evidence="2">CBS14141</strain>
    </source>
</reference>
<feature type="compositionally biased region" description="Polar residues" evidence="1">
    <location>
        <begin position="127"/>
        <end position="141"/>
    </location>
</feature>
<feature type="compositionally biased region" description="Low complexity" evidence="1">
    <location>
        <begin position="220"/>
        <end position="239"/>
    </location>
</feature>
<dbReference type="Gene3D" id="3.40.50.150">
    <property type="entry name" value="Vaccinia Virus protein VP39"/>
    <property type="match status" value="1"/>
</dbReference>
<feature type="compositionally biased region" description="Polar residues" evidence="1">
    <location>
        <begin position="205"/>
        <end position="214"/>
    </location>
</feature>
<feature type="region of interest" description="Disordered" evidence="1">
    <location>
        <begin position="1"/>
        <end position="108"/>
    </location>
</feature>
<dbReference type="InterPro" id="IPR029063">
    <property type="entry name" value="SAM-dependent_MTases_sf"/>
</dbReference>
<feature type="compositionally biased region" description="Low complexity" evidence="1">
    <location>
        <begin position="160"/>
        <end position="185"/>
    </location>
</feature>
<dbReference type="EMBL" id="CP046237">
    <property type="protein sequence ID" value="WFD49024.1"/>
    <property type="molecule type" value="Genomic_DNA"/>
</dbReference>
<dbReference type="Proteomes" id="UP000818624">
    <property type="component" value="Chromosome 4"/>
</dbReference>
<evidence type="ECO:0000313" key="3">
    <source>
        <dbReference type="Proteomes" id="UP000818624"/>
    </source>
</evidence>
<feature type="region of interest" description="Disordered" evidence="1">
    <location>
        <begin position="125"/>
        <end position="292"/>
    </location>
</feature>
<organism evidence="2 3">
    <name type="scientific">Malassezia furfur</name>
    <name type="common">Pityriasis versicolor infection agent</name>
    <name type="synonym">Pityrosporum furfur</name>
    <dbReference type="NCBI Taxonomy" id="55194"/>
    <lineage>
        <taxon>Eukaryota</taxon>
        <taxon>Fungi</taxon>
        <taxon>Dikarya</taxon>
        <taxon>Basidiomycota</taxon>
        <taxon>Ustilaginomycotina</taxon>
        <taxon>Malasseziomycetes</taxon>
        <taxon>Malasseziales</taxon>
        <taxon>Malasseziaceae</taxon>
        <taxon>Malassezia</taxon>
    </lineage>
</organism>
<accession>A0ABY8EV51</accession>
<feature type="region of interest" description="Disordered" evidence="1">
    <location>
        <begin position="518"/>
        <end position="545"/>
    </location>
</feature>
<feature type="compositionally biased region" description="Basic and acidic residues" evidence="1">
    <location>
        <begin position="51"/>
        <end position="68"/>
    </location>
</feature>
<sequence length="721" mass="76411">MSPPTSPRHAPPGAPPAAGAGERSTPTLGSAPRDGDATPTPRTGLASIDARTLRARAESLWHDGRTGRSFESNAPAAASPAASTFAALTPPTSQTTPTAQSDTGTPWQTFFSNFLPLGRSFLDKHAASTSGTASPVTSVPTSPKDEGSDASLVPPPAHISSWSSVAAPPAAPRAGADGPSGAARPKPLRLDTQLSNPGAEDAPLNSATTLSSYAASGGLSRSSTQRRSSASSSVTSPSSKADESARAAEPPAYTRSRPVARRRDSDARAARGEAALSRPRLAARGSSPSGLDGAFASSNSQYGLGVRSKLSTVLPLLIEKIPVRNGNGTVMIAEFGCLNSRSMQLLRPIIEEFAKHVECDPGAAAADATAEAVNVNGIAAVDSVATMPTVRDFFVIHEDVPQADFHAFTHLLDTHPESYLNPAWQASHKPSLQNCVFSSFVARPFGSRIVPQDTLHFGFSLMDLQWTHTPNATDVSLATTAQAELTSFLLARASEFAKGGVLVMAFIARSEADDAPTAPLAAGLDRTRPGAAPTGAPPPLSPHAPRDIWATMSDMLVPCLQRLVSCGMLKSTVARQLLTLPMHPRTPSQTMRVLNDLDHLWELDWSCGVGQDTPLLSASGREPAVCSEREPLRLPQPAWVALQSGRISHALYTEHVIQMFKHLYESHFRMVLRERGKLSKGASEFILDSLWDVLSSRIEDTHASPLAECELEVQLIALRRR</sequence>
<dbReference type="SUPFAM" id="SSF53335">
    <property type="entry name" value="S-adenosyl-L-methionine-dependent methyltransferases"/>
    <property type="match status" value="1"/>
</dbReference>